<sequence length="469" mass="53647">MSQQTAQTQTDREQFVVDIDLLKKYNVAGPRYTSYPTALHFDEQVDAATVRRRLVEQLDRSRPMSLYFHLPFCRRLCWYCACTKVITGDRSKSRDYLELLEREMSLRDEITAGRPVVQMHFGGGTPTFLSADEIRLLGERIHEHFDFDRHAEISVEIDPREFDPAKAKALAEIGFNRASLGIQDSNPEVQQAINRIQPMDQNRQTVSWLRATGINSINVDLIYGLPHQTLESFERTIDDVLELDPDRFAIYSYAHVPWVNPAQKHLEKTGLPSADTKLQLLKLVIERLCAEGYVYIGMDHFARPDDELAVAQRTGKLQRNFQGYSTWGGTEIMAYGMSAISQSEDMYFQNYKGLDDYGQALQAGQGPAYRGVILSEEDQIRRQAIMEVMCRAQVDYAAMSEQMDIDFASYFAEDIASLDELEEDGLVRRHPDRLEITETGRLFIRNIAMKFDGYLKAGQDGPRSYSKTV</sequence>
<dbReference type="GO" id="GO:0051989">
    <property type="term" value="F:coproporphyrinogen dehydrogenase activity"/>
    <property type="evidence" value="ECO:0007669"/>
    <property type="project" value="UniProtKB-EC"/>
</dbReference>
<evidence type="ECO:0000256" key="8">
    <source>
        <dbReference type="ARBA" id="ARBA00022723"/>
    </source>
</evidence>
<dbReference type="SFLD" id="SFLDG01065">
    <property type="entry name" value="anaerobic_coproporphyrinogen-I"/>
    <property type="match status" value="1"/>
</dbReference>
<keyword evidence="11 15" id="KW-0411">Iron-sulfur</keyword>
<evidence type="ECO:0000256" key="6">
    <source>
        <dbReference type="ARBA" id="ARBA00022490"/>
    </source>
</evidence>
<comment type="pathway">
    <text evidence="2 15">Porphyrin-containing compound metabolism; protoporphyrin-IX biosynthesis; protoporphyrinogen-IX from coproporphyrinogen-III (AdoMet route): step 1/1.</text>
</comment>
<dbReference type="SFLD" id="SFLDS00029">
    <property type="entry name" value="Radical_SAM"/>
    <property type="match status" value="1"/>
</dbReference>
<feature type="binding site" evidence="16">
    <location>
        <position position="195"/>
    </location>
    <ligand>
        <name>S-adenosyl-L-methionine</name>
        <dbReference type="ChEBI" id="CHEBI:59789"/>
        <label>2</label>
    </ligand>
</feature>
<evidence type="ECO:0000313" key="20">
    <source>
        <dbReference type="Proteomes" id="UP000315995"/>
    </source>
</evidence>
<keyword evidence="20" id="KW-1185">Reference proteome</keyword>
<dbReference type="OrthoDB" id="9808022at2"/>
<dbReference type="Gene3D" id="1.10.10.920">
    <property type="match status" value="1"/>
</dbReference>
<gene>
    <name evidence="19" type="primary">hemN</name>
    <name evidence="19" type="ORF">FIV42_06065</name>
</gene>
<accession>A0A5B8Y589</accession>
<feature type="binding site" evidence="17">
    <location>
        <position position="77"/>
    </location>
    <ligand>
        <name>[4Fe-4S] cluster</name>
        <dbReference type="ChEBI" id="CHEBI:49883"/>
        <note>4Fe-4S-S-AdoMet</note>
    </ligand>
</feature>
<dbReference type="GO" id="GO:0005737">
    <property type="term" value="C:cytoplasm"/>
    <property type="evidence" value="ECO:0007669"/>
    <property type="project" value="UniProtKB-SubCell"/>
</dbReference>
<dbReference type="PANTHER" id="PTHR13932">
    <property type="entry name" value="COPROPORPHYRINIGEN III OXIDASE"/>
    <property type="match status" value="1"/>
</dbReference>
<keyword evidence="10 15" id="KW-0408">Iron</keyword>
<evidence type="ECO:0000256" key="16">
    <source>
        <dbReference type="PIRSR" id="PIRSR000167-1"/>
    </source>
</evidence>
<dbReference type="InterPro" id="IPR007197">
    <property type="entry name" value="rSAM"/>
</dbReference>
<keyword evidence="6 15" id="KW-0963">Cytoplasm</keyword>
<evidence type="ECO:0000256" key="10">
    <source>
        <dbReference type="ARBA" id="ARBA00023004"/>
    </source>
</evidence>
<dbReference type="InterPro" id="IPR058240">
    <property type="entry name" value="rSAM_sf"/>
</dbReference>
<accession>A0A4Y6PPP9</accession>
<evidence type="ECO:0000256" key="13">
    <source>
        <dbReference type="ARBA" id="ARBA00024295"/>
    </source>
</evidence>
<protein>
    <recommendedName>
        <fullName evidence="15">Coproporphyrinogen-III oxidase</fullName>
        <ecNumber evidence="15">1.3.98.3</ecNumber>
    </recommendedName>
</protein>
<comment type="cofactor">
    <cofactor evidence="15 17">
        <name>[4Fe-4S] cluster</name>
        <dbReference type="ChEBI" id="CHEBI:49883"/>
    </cofactor>
    <text evidence="15 17">Binds 1 [4Fe-4S] cluster. The cluster is coordinated with 3 cysteines and an exchangeable S-adenosyl-L-methionine.</text>
</comment>
<dbReference type="Gene3D" id="3.20.20.70">
    <property type="entry name" value="Aldolase class I"/>
    <property type="match status" value="1"/>
</dbReference>
<evidence type="ECO:0000256" key="2">
    <source>
        <dbReference type="ARBA" id="ARBA00004785"/>
    </source>
</evidence>
<dbReference type="Pfam" id="PF04055">
    <property type="entry name" value="Radical_SAM"/>
    <property type="match status" value="1"/>
</dbReference>
<dbReference type="InterPro" id="IPR034505">
    <property type="entry name" value="Coproporphyrinogen-III_oxidase"/>
</dbReference>
<comment type="function">
    <text evidence="13">Involved in the heme biosynthesis. Catalyzes the anaerobic oxidative decarboxylation of propionate groups of rings A and B of coproporphyrinogen III to yield the vinyl groups in protoporphyrinogen IX.</text>
</comment>
<dbReference type="Proteomes" id="UP000315995">
    <property type="component" value="Chromosome"/>
</dbReference>
<evidence type="ECO:0000256" key="3">
    <source>
        <dbReference type="ARBA" id="ARBA00005493"/>
    </source>
</evidence>
<comment type="subunit">
    <text evidence="4">Monomer.</text>
</comment>
<dbReference type="EMBL" id="CP041186">
    <property type="protein sequence ID" value="QDG50312.1"/>
    <property type="molecule type" value="Genomic_DNA"/>
</dbReference>
<evidence type="ECO:0000256" key="5">
    <source>
        <dbReference type="ARBA" id="ARBA00022485"/>
    </source>
</evidence>
<feature type="binding site" evidence="17">
    <location>
        <position position="80"/>
    </location>
    <ligand>
        <name>[4Fe-4S] cluster</name>
        <dbReference type="ChEBI" id="CHEBI:49883"/>
        <note>4Fe-4S-S-AdoMet</note>
    </ligand>
</feature>
<keyword evidence="7 15" id="KW-0949">S-adenosyl-L-methionine</keyword>
<evidence type="ECO:0000256" key="12">
    <source>
        <dbReference type="ARBA" id="ARBA00023244"/>
    </source>
</evidence>
<evidence type="ECO:0000313" key="19">
    <source>
        <dbReference type="EMBL" id="QDG50312.1"/>
    </source>
</evidence>
<evidence type="ECO:0000256" key="9">
    <source>
        <dbReference type="ARBA" id="ARBA00023002"/>
    </source>
</evidence>
<evidence type="ECO:0000256" key="11">
    <source>
        <dbReference type="ARBA" id="ARBA00023014"/>
    </source>
</evidence>
<evidence type="ECO:0000256" key="17">
    <source>
        <dbReference type="PIRSR" id="PIRSR000167-2"/>
    </source>
</evidence>
<dbReference type="RefSeq" id="WP_141196808.1">
    <property type="nucleotide sequence ID" value="NZ_CP041186.1"/>
</dbReference>
<dbReference type="PIRSF" id="PIRSF000167">
    <property type="entry name" value="HemN"/>
    <property type="match status" value="1"/>
</dbReference>
<evidence type="ECO:0000256" key="15">
    <source>
        <dbReference type="PIRNR" id="PIRNR000167"/>
    </source>
</evidence>
<proteinExistence type="inferred from homology"/>
<feature type="binding site" evidence="16">
    <location>
        <begin position="79"/>
        <end position="81"/>
    </location>
    <ligand>
        <name>S-adenosyl-L-methionine</name>
        <dbReference type="ChEBI" id="CHEBI:59789"/>
        <label>2</label>
    </ligand>
</feature>
<keyword evidence="8 15" id="KW-0479">Metal-binding</keyword>
<comment type="subcellular location">
    <subcellularLocation>
        <location evidence="1 15">Cytoplasm</location>
    </subcellularLocation>
</comment>
<feature type="domain" description="Radical SAM core" evidence="18">
    <location>
        <begin position="58"/>
        <end position="291"/>
    </location>
</feature>
<dbReference type="PANTHER" id="PTHR13932:SF6">
    <property type="entry name" value="OXYGEN-INDEPENDENT COPROPORPHYRINOGEN III OXIDASE"/>
    <property type="match status" value="1"/>
</dbReference>
<dbReference type="InterPro" id="IPR004558">
    <property type="entry name" value="Coprogen_oxidase_HemN"/>
</dbReference>
<dbReference type="EC" id="1.3.98.3" evidence="15"/>
<dbReference type="GO" id="GO:0006782">
    <property type="term" value="P:protoporphyrinogen IX biosynthetic process"/>
    <property type="evidence" value="ECO:0007669"/>
    <property type="project" value="UniProtKB-UniPathway"/>
</dbReference>
<dbReference type="InterPro" id="IPR006638">
    <property type="entry name" value="Elp3/MiaA/NifB-like_rSAM"/>
</dbReference>
<comment type="catalytic activity">
    <reaction evidence="14 15">
        <text>coproporphyrinogen III + 2 S-adenosyl-L-methionine = protoporphyrinogen IX + 2 5'-deoxyadenosine + 2 L-methionine + 2 CO2</text>
        <dbReference type="Rhea" id="RHEA:15425"/>
        <dbReference type="ChEBI" id="CHEBI:16526"/>
        <dbReference type="ChEBI" id="CHEBI:17319"/>
        <dbReference type="ChEBI" id="CHEBI:57307"/>
        <dbReference type="ChEBI" id="CHEBI:57309"/>
        <dbReference type="ChEBI" id="CHEBI:57844"/>
        <dbReference type="ChEBI" id="CHEBI:59789"/>
        <dbReference type="EC" id="1.3.98.3"/>
    </reaction>
</comment>
<feature type="binding site" evidence="16">
    <location>
        <position position="254"/>
    </location>
    <ligand>
        <name>S-adenosyl-L-methionine</name>
        <dbReference type="ChEBI" id="CHEBI:59789"/>
        <label>2</label>
    </ligand>
</feature>
<dbReference type="GO" id="GO:0051539">
    <property type="term" value="F:4 iron, 4 sulfur cluster binding"/>
    <property type="evidence" value="ECO:0007669"/>
    <property type="project" value="UniProtKB-KW"/>
</dbReference>
<feature type="binding site" evidence="16">
    <location>
        <position position="156"/>
    </location>
    <ligand>
        <name>S-adenosyl-L-methionine</name>
        <dbReference type="ChEBI" id="CHEBI:59789"/>
        <label>1</label>
    </ligand>
</feature>
<keyword evidence="12 15" id="KW-0627">Porphyrin biosynthesis</keyword>
<comment type="similarity">
    <text evidence="3 15">Belongs to the anaerobic coproporphyrinogen-III oxidase family.</text>
</comment>
<organism evidence="19 20">
    <name type="scientific">Persicimonas caeni</name>
    <dbReference type="NCBI Taxonomy" id="2292766"/>
    <lineage>
        <taxon>Bacteria</taxon>
        <taxon>Deltaproteobacteria</taxon>
        <taxon>Bradymonadales</taxon>
        <taxon>Bradymonadaceae</taxon>
        <taxon>Persicimonas</taxon>
    </lineage>
</organism>
<feature type="binding site" evidence="16">
    <location>
        <position position="220"/>
    </location>
    <ligand>
        <name>S-adenosyl-L-methionine</name>
        <dbReference type="ChEBI" id="CHEBI:59789"/>
        <label>2</label>
    </ligand>
</feature>
<dbReference type="GO" id="GO:0046872">
    <property type="term" value="F:metal ion binding"/>
    <property type="evidence" value="ECO:0007669"/>
    <property type="project" value="UniProtKB-KW"/>
</dbReference>
<evidence type="ECO:0000256" key="1">
    <source>
        <dbReference type="ARBA" id="ARBA00004496"/>
    </source>
</evidence>
<dbReference type="InterPro" id="IPR013785">
    <property type="entry name" value="Aldolase_TIM"/>
</dbReference>
<evidence type="ECO:0000256" key="14">
    <source>
        <dbReference type="ARBA" id="ARBA00048321"/>
    </source>
</evidence>
<name>A0A4Y6PPP9_PERCE</name>
<dbReference type="Pfam" id="PF06969">
    <property type="entry name" value="HemN_C"/>
    <property type="match status" value="1"/>
</dbReference>
<dbReference type="SMART" id="SM00729">
    <property type="entry name" value="Elp3"/>
    <property type="match status" value="1"/>
</dbReference>
<evidence type="ECO:0000256" key="4">
    <source>
        <dbReference type="ARBA" id="ARBA00011245"/>
    </source>
</evidence>
<dbReference type="NCBIfam" id="TIGR00538">
    <property type="entry name" value="hemN"/>
    <property type="match status" value="1"/>
</dbReference>
<dbReference type="FunFam" id="3.80.30.20:FF:000012">
    <property type="entry name" value="Coproporphyrinogen-III oxidase"/>
    <property type="match status" value="1"/>
</dbReference>
<reference evidence="19 20" key="1">
    <citation type="submission" date="2019-06" db="EMBL/GenBank/DDBJ databases">
        <title>Persicimonas caeni gen. nov., sp. nov., a predatory bacterium isolated from solar saltern.</title>
        <authorList>
            <person name="Wang S."/>
        </authorList>
    </citation>
    <scope>NUCLEOTIDE SEQUENCE [LARGE SCALE GENOMIC DNA]</scope>
    <source>
        <strain evidence="19 20">YN101</strain>
    </source>
</reference>
<feature type="binding site" evidence="17">
    <location>
        <position position="73"/>
    </location>
    <ligand>
        <name>[4Fe-4S] cluster</name>
        <dbReference type="ChEBI" id="CHEBI:49883"/>
        <note>4Fe-4S-S-AdoMet</note>
    </ligand>
</feature>
<dbReference type="GO" id="GO:0004109">
    <property type="term" value="F:coproporphyrinogen oxidase activity"/>
    <property type="evidence" value="ECO:0007669"/>
    <property type="project" value="InterPro"/>
</dbReference>
<dbReference type="PROSITE" id="PS51918">
    <property type="entry name" value="RADICAL_SAM"/>
    <property type="match status" value="1"/>
</dbReference>
<feature type="binding site" evidence="16">
    <location>
        <position position="67"/>
    </location>
    <ligand>
        <name>S-adenosyl-L-methionine</name>
        <dbReference type="ChEBI" id="CHEBI:59789"/>
        <label>1</label>
    </ligand>
</feature>
<dbReference type="FunFam" id="1.10.10.920:FF:000001">
    <property type="entry name" value="Coproporphyrinogen-III oxidase"/>
    <property type="match status" value="1"/>
</dbReference>
<feature type="binding site" evidence="16">
    <location>
        <position position="340"/>
    </location>
    <ligand>
        <name>S-adenosyl-L-methionine</name>
        <dbReference type="ChEBI" id="CHEBI:59789"/>
        <label>1</label>
    </ligand>
</feature>
<evidence type="ECO:0000259" key="18">
    <source>
        <dbReference type="PROSITE" id="PS51918"/>
    </source>
</evidence>
<keyword evidence="5 15" id="KW-0004">4Fe-4S</keyword>
<evidence type="ECO:0000256" key="7">
    <source>
        <dbReference type="ARBA" id="ARBA00022691"/>
    </source>
</evidence>
<feature type="binding site" evidence="16">
    <location>
        <position position="183"/>
    </location>
    <ligand>
        <name>S-adenosyl-L-methionine</name>
        <dbReference type="ChEBI" id="CHEBI:59789"/>
        <label>2</label>
    </ligand>
</feature>
<keyword evidence="9 15" id="KW-0560">Oxidoreductase</keyword>
<dbReference type="SUPFAM" id="SSF102114">
    <property type="entry name" value="Radical SAM enzymes"/>
    <property type="match status" value="1"/>
</dbReference>
<feature type="binding site" evidence="16">
    <location>
        <position position="123"/>
    </location>
    <ligand>
        <name>S-adenosyl-L-methionine</name>
        <dbReference type="ChEBI" id="CHEBI:59789"/>
        <label>1</label>
    </ligand>
</feature>
<feature type="binding site" evidence="16">
    <location>
        <begin position="124"/>
        <end position="125"/>
    </location>
    <ligand>
        <name>S-adenosyl-L-methionine</name>
        <dbReference type="ChEBI" id="CHEBI:59789"/>
        <label>2</label>
    </ligand>
</feature>
<dbReference type="AlphaFoldDB" id="A0A4Y6PPP9"/>
<dbReference type="CDD" id="cd01335">
    <property type="entry name" value="Radical_SAM"/>
    <property type="match status" value="1"/>
</dbReference>
<dbReference type="UniPathway" id="UPA00251">
    <property type="reaction ID" value="UER00323"/>
</dbReference>
<dbReference type="InterPro" id="IPR010723">
    <property type="entry name" value="HemN_C"/>
</dbReference>